<gene>
    <name evidence="2" type="ORF">Pa4123_77270</name>
</gene>
<comment type="caution">
    <text evidence="2">The sequence shown here is derived from an EMBL/GenBank/DDBJ whole genome shotgun (WGS) entry which is preliminary data.</text>
</comment>
<name>A0ABQ5R6Q5_9ACTN</name>
<evidence type="ECO:0000256" key="1">
    <source>
        <dbReference type="SAM" id="MobiDB-lite"/>
    </source>
</evidence>
<evidence type="ECO:0000313" key="2">
    <source>
        <dbReference type="EMBL" id="GLI02449.1"/>
    </source>
</evidence>
<organism evidence="2 3">
    <name type="scientific">Phytohabitans aurantiacus</name>
    <dbReference type="NCBI Taxonomy" id="3016789"/>
    <lineage>
        <taxon>Bacteria</taxon>
        <taxon>Bacillati</taxon>
        <taxon>Actinomycetota</taxon>
        <taxon>Actinomycetes</taxon>
        <taxon>Micromonosporales</taxon>
        <taxon>Micromonosporaceae</taxon>
    </lineage>
</organism>
<feature type="region of interest" description="Disordered" evidence="1">
    <location>
        <begin position="1"/>
        <end position="22"/>
    </location>
</feature>
<evidence type="ECO:0000313" key="3">
    <source>
        <dbReference type="Proteomes" id="UP001144280"/>
    </source>
</evidence>
<proteinExistence type="predicted"/>
<dbReference type="RefSeq" id="WP_281903946.1">
    <property type="nucleotide sequence ID" value="NZ_BSDI01000062.1"/>
</dbReference>
<sequence>MAMLLAGQDHPARSHTERPDGDGRALFVNPLMAIYFTVDLDKLAARYLHLDRIENRVIAFSGCCWSRR</sequence>
<protein>
    <submittedName>
        <fullName evidence="2">Uncharacterized protein</fullName>
    </submittedName>
</protein>
<feature type="compositionally biased region" description="Basic and acidic residues" evidence="1">
    <location>
        <begin position="10"/>
        <end position="22"/>
    </location>
</feature>
<accession>A0ABQ5R6Q5</accession>
<dbReference type="Proteomes" id="UP001144280">
    <property type="component" value="Unassembled WGS sequence"/>
</dbReference>
<dbReference type="EMBL" id="BSDI01000062">
    <property type="protein sequence ID" value="GLI02449.1"/>
    <property type="molecule type" value="Genomic_DNA"/>
</dbReference>
<reference evidence="2" key="1">
    <citation type="submission" date="2022-12" db="EMBL/GenBank/DDBJ databases">
        <title>New Phytohabitans aurantiacus sp. RD004123 nov., an actinomycete isolated from soil.</title>
        <authorList>
            <person name="Triningsih D.W."/>
            <person name="Harunari E."/>
            <person name="Igarashi Y."/>
        </authorList>
    </citation>
    <scope>NUCLEOTIDE SEQUENCE</scope>
    <source>
        <strain evidence="2">RD004123</strain>
    </source>
</reference>
<keyword evidence="3" id="KW-1185">Reference proteome</keyword>